<gene>
    <name evidence="5" type="primary">Contig16031.g17085</name>
    <name evidence="5" type="ORF">STYLEM_4485</name>
</gene>
<feature type="domain" description="Lipocalin/cytosolic fatty-acid binding" evidence="4">
    <location>
        <begin position="40"/>
        <end position="180"/>
    </location>
</feature>
<dbReference type="PANTHER" id="PTHR10612">
    <property type="entry name" value="APOLIPOPROTEIN D"/>
    <property type="match status" value="1"/>
</dbReference>
<dbReference type="InterPro" id="IPR022271">
    <property type="entry name" value="Lipocalin_ApoD"/>
</dbReference>
<dbReference type="Pfam" id="PF08212">
    <property type="entry name" value="Lipocalin_2"/>
    <property type="match status" value="1"/>
</dbReference>
<keyword evidence="6" id="KW-1185">Reference proteome</keyword>
<evidence type="ECO:0000256" key="1">
    <source>
        <dbReference type="ARBA" id="ARBA00006889"/>
    </source>
</evidence>
<evidence type="ECO:0000256" key="2">
    <source>
        <dbReference type="ARBA" id="ARBA00023157"/>
    </source>
</evidence>
<feature type="signal peptide" evidence="3">
    <location>
        <begin position="1"/>
        <end position="25"/>
    </location>
</feature>
<dbReference type="PANTHER" id="PTHR10612:SF62">
    <property type="entry name" value="LIPOCALIN_CYTOSOLIC FATTY-ACID BINDING DOMAIN-CONTAINING PROTEIN"/>
    <property type="match status" value="1"/>
</dbReference>
<dbReference type="GO" id="GO:0031409">
    <property type="term" value="F:pigment binding"/>
    <property type="evidence" value="ECO:0007669"/>
    <property type="project" value="InterPro"/>
</dbReference>
<dbReference type="PIRSF" id="PIRSF036893">
    <property type="entry name" value="Lipocalin_ApoD"/>
    <property type="match status" value="1"/>
</dbReference>
<dbReference type="InterPro" id="IPR000566">
    <property type="entry name" value="Lipocln_cytosolic_FA-bd_dom"/>
</dbReference>
<dbReference type="SUPFAM" id="SSF50814">
    <property type="entry name" value="Lipocalins"/>
    <property type="match status" value="1"/>
</dbReference>
<dbReference type="PRINTS" id="PR01273">
    <property type="entry name" value="INVTBRTCOLOR"/>
</dbReference>
<name>A0A078A026_STYLE</name>
<keyword evidence="5" id="KW-0449">Lipoprotein</keyword>
<protein>
    <submittedName>
        <fullName evidence="5">Apolipoprotein d</fullName>
    </submittedName>
</protein>
<dbReference type="GO" id="GO:0000302">
    <property type="term" value="P:response to reactive oxygen species"/>
    <property type="evidence" value="ECO:0007669"/>
    <property type="project" value="TreeGrafter"/>
</dbReference>
<keyword evidence="3" id="KW-0732">Signal</keyword>
<organism evidence="5 6">
    <name type="scientific">Stylonychia lemnae</name>
    <name type="common">Ciliate</name>
    <dbReference type="NCBI Taxonomy" id="5949"/>
    <lineage>
        <taxon>Eukaryota</taxon>
        <taxon>Sar</taxon>
        <taxon>Alveolata</taxon>
        <taxon>Ciliophora</taxon>
        <taxon>Intramacronucleata</taxon>
        <taxon>Spirotrichea</taxon>
        <taxon>Stichotrichia</taxon>
        <taxon>Sporadotrichida</taxon>
        <taxon>Oxytrichidae</taxon>
        <taxon>Stylonychinae</taxon>
        <taxon>Stylonychia</taxon>
    </lineage>
</organism>
<evidence type="ECO:0000313" key="5">
    <source>
        <dbReference type="EMBL" id="CDW75495.1"/>
    </source>
</evidence>
<dbReference type="Proteomes" id="UP000039865">
    <property type="component" value="Unassembled WGS sequence"/>
</dbReference>
<dbReference type="OrthoDB" id="565904at2759"/>
<evidence type="ECO:0000259" key="4">
    <source>
        <dbReference type="Pfam" id="PF08212"/>
    </source>
</evidence>
<dbReference type="GO" id="GO:0006629">
    <property type="term" value="P:lipid metabolic process"/>
    <property type="evidence" value="ECO:0007669"/>
    <property type="project" value="TreeGrafter"/>
</dbReference>
<evidence type="ECO:0000256" key="3">
    <source>
        <dbReference type="PIRNR" id="PIRNR036893"/>
    </source>
</evidence>
<dbReference type="InParanoid" id="A0A078A026"/>
<dbReference type="EMBL" id="CCKQ01004343">
    <property type="protein sequence ID" value="CDW75495.1"/>
    <property type="molecule type" value="Genomic_DNA"/>
</dbReference>
<dbReference type="Gene3D" id="2.40.128.20">
    <property type="match status" value="1"/>
</dbReference>
<dbReference type="InterPro" id="IPR012674">
    <property type="entry name" value="Calycin"/>
</dbReference>
<dbReference type="GO" id="GO:0005737">
    <property type="term" value="C:cytoplasm"/>
    <property type="evidence" value="ECO:0007669"/>
    <property type="project" value="TreeGrafter"/>
</dbReference>
<feature type="chain" id="PRO_5013436218" evidence="3">
    <location>
        <begin position="26"/>
        <end position="189"/>
    </location>
</feature>
<keyword evidence="2" id="KW-1015">Disulfide bond</keyword>
<comment type="similarity">
    <text evidence="1 3">Belongs to the calycin superfamily. Lipocalin family.</text>
</comment>
<dbReference type="AlphaFoldDB" id="A0A078A026"/>
<evidence type="ECO:0000313" key="6">
    <source>
        <dbReference type="Proteomes" id="UP000039865"/>
    </source>
</evidence>
<accession>A0A078A026</accession>
<proteinExistence type="inferred from homology"/>
<reference evidence="5 6" key="1">
    <citation type="submission" date="2014-06" db="EMBL/GenBank/DDBJ databases">
        <authorList>
            <person name="Swart Estienne"/>
        </authorList>
    </citation>
    <scope>NUCLEOTIDE SEQUENCE [LARGE SCALE GENOMIC DNA]</scope>
    <source>
        <strain evidence="5 6">130c</strain>
    </source>
</reference>
<dbReference type="InterPro" id="IPR003057">
    <property type="entry name" value="Invtbrt_color"/>
</dbReference>
<sequence>MQKTNIIVILTLALLDAAYCHFAWGKCPDVQLKATLDPVEYSGKWYEMYSGPLFKNVGQKCVTADYTLQTDSSIRVKNRAIKQDGTVGGIMGRATCRGAQCRVKFDSLFIPYGPYEVLEADYDSYAVVYTCSHYLFGVFRLQNIWILSRSTTLTGITSNDILTLINTKIPSYPTSILEVTEQGGSCTYA</sequence>